<sequence length="96" mass="11377">MREVKRWFGDRISILRHYIAEGGPPILSQTRDDCIARVDKHWKLLSGRYKLTFFHFGRRHCQKYKVQLSIAPTSLPGRRAVSRKELHYDLYSAYLA</sequence>
<dbReference type="AlphaFoldDB" id="A0A0C3BKB3"/>
<dbReference type="Proteomes" id="UP000054166">
    <property type="component" value="Unassembled WGS sequence"/>
</dbReference>
<accession>A0A0C3BKB3</accession>
<evidence type="ECO:0000313" key="2">
    <source>
        <dbReference type="Proteomes" id="UP000054166"/>
    </source>
</evidence>
<organism evidence="1 2">
    <name type="scientific">Piloderma croceum (strain F 1598)</name>
    <dbReference type="NCBI Taxonomy" id="765440"/>
    <lineage>
        <taxon>Eukaryota</taxon>
        <taxon>Fungi</taxon>
        <taxon>Dikarya</taxon>
        <taxon>Basidiomycota</taxon>
        <taxon>Agaricomycotina</taxon>
        <taxon>Agaricomycetes</taxon>
        <taxon>Agaricomycetidae</taxon>
        <taxon>Atheliales</taxon>
        <taxon>Atheliaceae</taxon>
        <taxon>Piloderma</taxon>
    </lineage>
</organism>
<keyword evidence="2" id="KW-1185">Reference proteome</keyword>
<reference evidence="2" key="2">
    <citation type="submission" date="2015-01" db="EMBL/GenBank/DDBJ databases">
        <title>Evolutionary Origins and Diversification of the Mycorrhizal Mutualists.</title>
        <authorList>
            <consortium name="DOE Joint Genome Institute"/>
            <consortium name="Mycorrhizal Genomics Consortium"/>
            <person name="Kohler A."/>
            <person name="Kuo A."/>
            <person name="Nagy L.G."/>
            <person name="Floudas D."/>
            <person name="Copeland A."/>
            <person name="Barry K.W."/>
            <person name="Cichocki N."/>
            <person name="Veneault-Fourrey C."/>
            <person name="LaButti K."/>
            <person name="Lindquist E.A."/>
            <person name="Lipzen A."/>
            <person name="Lundell T."/>
            <person name="Morin E."/>
            <person name="Murat C."/>
            <person name="Riley R."/>
            <person name="Ohm R."/>
            <person name="Sun H."/>
            <person name="Tunlid A."/>
            <person name="Henrissat B."/>
            <person name="Grigoriev I.V."/>
            <person name="Hibbett D.S."/>
            <person name="Martin F."/>
        </authorList>
    </citation>
    <scope>NUCLEOTIDE SEQUENCE [LARGE SCALE GENOMIC DNA]</scope>
    <source>
        <strain evidence="2">F 1598</strain>
    </source>
</reference>
<proteinExistence type="predicted"/>
<reference evidence="1 2" key="1">
    <citation type="submission" date="2014-04" db="EMBL/GenBank/DDBJ databases">
        <authorList>
            <consortium name="DOE Joint Genome Institute"/>
            <person name="Kuo A."/>
            <person name="Tarkka M."/>
            <person name="Buscot F."/>
            <person name="Kohler A."/>
            <person name="Nagy L.G."/>
            <person name="Floudas D."/>
            <person name="Copeland A."/>
            <person name="Barry K.W."/>
            <person name="Cichocki N."/>
            <person name="Veneault-Fourrey C."/>
            <person name="LaButti K."/>
            <person name="Lindquist E.A."/>
            <person name="Lipzen A."/>
            <person name="Lundell T."/>
            <person name="Morin E."/>
            <person name="Murat C."/>
            <person name="Sun H."/>
            <person name="Tunlid A."/>
            <person name="Henrissat B."/>
            <person name="Grigoriev I.V."/>
            <person name="Hibbett D.S."/>
            <person name="Martin F."/>
            <person name="Nordberg H.P."/>
            <person name="Cantor M.N."/>
            <person name="Hua S.X."/>
        </authorList>
    </citation>
    <scope>NUCLEOTIDE SEQUENCE [LARGE SCALE GENOMIC DNA]</scope>
    <source>
        <strain evidence="1 2">F 1598</strain>
    </source>
</reference>
<dbReference type="EMBL" id="KN833021">
    <property type="protein sequence ID" value="KIM77787.1"/>
    <property type="molecule type" value="Genomic_DNA"/>
</dbReference>
<protein>
    <submittedName>
        <fullName evidence="1">Uncharacterized protein</fullName>
    </submittedName>
</protein>
<evidence type="ECO:0000313" key="1">
    <source>
        <dbReference type="EMBL" id="KIM77787.1"/>
    </source>
</evidence>
<dbReference type="InParanoid" id="A0A0C3BKB3"/>
<name>A0A0C3BKB3_PILCF</name>
<dbReference type="HOGENOM" id="CLU_2360492_0_0_1"/>
<gene>
    <name evidence="1" type="ORF">PILCRDRAFT_609431</name>
</gene>